<gene>
    <name evidence="1" type="ORF">BDY19DRAFT_996322</name>
</gene>
<keyword evidence="2" id="KW-1185">Reference proteome</keyword>
<evidence type="ECO:0000313" key="2">
    <source>
        <dbReference type="Proteomes" id="UP001055072"/>
    </source>
</evidence>
<name>A0ACB8TUZ3_9APHY</name>
<dbReference type="Proteomes" id="UP001055072">
    <property type="component" value="Unassembled WGS sequence"/>
</dbReference>
<protein>
    <submittedName>
        <fullName evidence="1">Uncharacterized protein</fullName>
    </submittedName>
</protein>
<evidence type="ECO:0000313" key="1">
    <source>
        <dbReference type="EMBL" id="KAI0085882.1"/>
    </source>
</evidence>
<accession>A0ACB8TUZ3</accession>
<reference evidence="1" key="1">
    <citation type="journal article" date="2021" name="Environ. Microbiol.">
        <title>Gene family expansions and transcriptome signatures uncover fungal adaptations to wood decay.</title>
        <authorList>
            <person name="Hage H."/>
            <person name="Miyauchi S."/>
            <person name="Viragh M."/>
            <person name="Drula E."/>
            <person name="Min B."/>
            <person name="Chaduli D."/>
            <person name="Navarro D."/>
            <person name="Favel A."/>
            <person name="Norest M."/>
            <person name="Lesage-Meessen L."/>
            <person name="Balint B."/>
            <person name="Merenyi Z."/>
            <person name="de Eugenio L."/>
            <person name="Morin E."/>
            <person name="Martinez A.T."/>
            <person name="Baldrian P."/>
            <person name="Stursova M."/>
            <person name="Martinez M.J."/>
            <person name="Novotny C."/>
            <person name="Magnuson J.K."/>
            <person name="Spatafora J.W."/>
            <person name="Maurice S."/>
            <person name="Pangilinan J."/>
            <person name="Andreopoulos W."/>
            <person name="LaButti K."/>
            <person name="Hundley H."/>
            <person name="Na H."/>
            <person name="Kuo A."/>
            <person name="Barry K."/>
            <person name="Lipzen A."/>
            <person name="Henrissat B."/>
            <person name="Riley R."/>
            <person name="Ahrendt S."/>
            <person name="Nagy L.G."/>
            <person name="Grigoriev I.V."/>
            <person name="Martin F."/>
            <person name="Rosso M.N."/>
        </authorList>
    </citation>
    <scope>NUCLEOTIDE SEQUENCE</scope>
    <source>
        <strain evidence="1">CBS 384.51</strain>
    </source>
</reference>
<dbReference type="EMBL" id="MU274927">
    <property type="protein sequence ID" value="KAI0085882.1"/>
    <property type="molecule type" value="Genomic_DNA"/>
</dbReference>
<proteinExistence type="predicted"/>
<organism evidence="1 2">
    <name type="scientific">Irpex rosettiformis</name>
    <dbReference type="NCBI Taxonomy" id="378272"/>
    <lineage>
        <taxon>Eukaryota</taxon>
        <taxon>Fungi</taxon>
        <taxon>Dikarya</taxon>
        <taxon>Basidiomycota</taxon>
        <taxon>Agaricomycotina</taxon>
        <taxon>Agaricomycetes</taxon>
        <taxon>Polyporales</taxon>
        <taxon>Irpicaceae</taxon>
        <taxon>Irpex</taxon>
    </lineage>
</organism>
<sequence>MAGATDLPNELLLMVFPLLPLQALIAVRAVNHKWRHLAPLSDINPTRRQLLKLYDQFVASPAFHVTRPIIEPHLCSFDRSAYVSALPEATPEDFKMWLLEWPARAAIACLWPGLDSKFNMSEDIFISRRDKRNLLVPRPQVRRHDLALFGGHAFVSALEVLDEGNGWKHWVILEGEHDGKDLRGHVYSKVRGEDGEDGYGEFLEADGWLRYLQAEVSNEQSVLEEFGLYCPCQSCQGRSLELAY</sequence>
<comment type="caution">
    <text evidence="1">The sequence shown here is derived from an EMBL/GenBank/DDBJ whole genome shotgun (WGS) entry which is preliminary data.</text>
</comment>